<dbReference type="InterPro" id="IPR036188">
    <property type="entry name" value="FAD/NAD-bd_sf"/>
</dbReference>
<gene>
    <name evidence="8" type="ORF">CHGG_06888</name>
</gene>
<dbReference type="PANTHER" id="PTHR47178:SF3">
    <property type="entry name" value="FAD-BINDING DOMAIN-CONTAINING PROTEIN"/>
    <property type="match status" value="1"/>
</dbReference>
<dbReference type="OMA" id="HPMTFHR"/>
<evidence type="ECO:0000313" key="8">
    <source>
        <dbReference type="EMBL" id="EAQ85635.1"/>
    </source>
</evidence>
<dbReference type="EMBL" id="CH408033">
    <property type="protein sequence ID" value="EAQ85635.1"/>
    <property type="molecule type" value="Genomic_DNA"/>
</dbReference>
<dbReference type="InterPro" id="IPR002938">
    <property type="entry name" value="FAD-bd"/>
</dbReference>
<dbReference type="HOGENOM" id="CLU_009665_3_2_1"/>
<keyword evidence="9" id="KW-1185">Reference proteome</keyword>
<keyword evidence="4" id="KW-0560">Oxidoreductase</keyword>
<comment type="cofactor">
    <cofactor evidence="1">
        <name>FAD</name>
        <dbReference type="ChEBI" id="CHEBI:57692"/>
    </cofactor>
</comment>
<dbReference type="Proteomes" id="UP000001056">
    <property type="component" value="Unassembled WGS sequence"/>
</dbReference>
<protein>
    <recommendedName>
        <fullName evidence="7">FAD-binding domain-containing protein</fullName>
    </recommendedName>
</protein>
<keyword evidence="2" id="KW-0285">Flavoprotein</keyword>
<evidence type="ECO:0000256" key="5">
    <source>
        <dbReference type="ARBA" id="ARBA00023033"/>
    </source>
</evidence>
<organism evidence="8 9">
    <name type="scientific">Chaetomium globosum (strain ATCC 6205 / CBS 148.51 / DSM 1962 / NBRC 6347 / NRRL 1970)</name>
    <name type="common">Soil fungus</name>
    <dbReference type="NCBI Taxonomy" id="306901"/>
    <lineage>
        <taxon>Eukaryota</taxon>
        <taxon>Fungi</taxon>
        <taxon>Dikarya</taxon>
        <taxon>Ascomycota</taxon>
        <taxon>Pezizomycotina</taxon>
        <taxon>Sordariomycetes</taxon>
        <taxon>Sordariomycetidae</taxon>
        <taxon>Sordariales</taxon>
        <taxon>Chaetomiaceae</taxon>
        <taxon>Chaetomium</taxon>
    </lineage>
</organism>
<evidence type="ECO:0000256" key="6">
    <source>
        <dbReference type="SAM" id="MobiDB-lite"/>
    </source>
</evidence>
<keyword evidence="3" id="KW-0274">FAD</keyword>
<feature type="region of interest" description="Disordered" evidence="6">
    <location>
        <begin position="434"/>
        <end position="474"/>
    </location>
</feature>
<sequence>MEPLRVLIIGAVSGNTDEPQPQAGIVATIFEKDESTTVRSRDWNFGVYWAQSRIEECLTPELSALIDTVQTDPSYRRYAESIFPIYHNLTGEMAQALPAPYAIRLRRRAWINLLKEGLDVRYGKTIDTIIPTEGGITATFKDGTVENGSLLIGAEGAHSPTRTWLFQQSPEDGALQKVPVSTFATLSKLSRETALSLRKMHPTYCMSTGPNNMFTFASIHDCTPGDPGDWTFMLVLTWNYQENEDHARLANDPVFLLEKVRALTKSLAYPHNALVRDIPPGTKTWYTSQMTHWPTKPWDSRGGRVTLAGDAAHSMTFHRGQGLGNAITDVAELQTRLCAMKEHTREELALAVDGYEKEVWKRGYHTVIENRDNTLAVHDWNKISQSPLFLKGTAKSPTPEDGGKAGTTLFITGRSAVSWAAELAAVTHDAALQDAAHHQATPQERGAAHHQATSQERGAAYHQATPQEQGAAHH</sequence>
<dbReference type="SUPFAM" id="SSF51905">
    <property type="entry name" value="FAD/NAD(P)-binding domain"/>
    <property type="match status" value="1"/>
</dbReference>
<feature type="domain" description="FAD-binding" evidence="7">
    <location>
        <begin position="115"/>
        <end position="348"/>
    </location>
</feature>
<dbReference type="PRINTS" id="PR00420">
    <property type="entry name" value="RNGMNOXGNASE"/>
</dbReference>
<proteinExistence type="predicted"/>
<dbReference type="PANTHER" id="PTHR47178">
    <property type="entry name" value="MONOOXYGENASE, FAD-BINDING"/>
    <property type="match status" value="1"/>
</dbReference>
<dbReference type="Pfam" id="PF01494">
    <property type="entry name" value="FAD_binding_3"/>
    <property type="match status" value="1"/>
</dbReference>
<dbReference type="VEuPathDB" id="FungiDB:CHGG_06888"/>
<evidence type="ECO:0000259" key="7">
    <source>
        <dbReference type="Pfam" id="PF01494"/>
    </source>
</evidence>
<evidence type="ECO:0000256" key="2">
    <source>
        <dbReference type="ARBA" id="ARBA00022630"/>
    </source>
</evidence>
<dbReference type="OrthoDB" id="47494at2759"/>
<keyword evidence="5" id="KW-0503">Monooxygenase</keyword>
<dbReference type="AlphaFoldDB" id="Q2GYR6"/>
<dbReference type="eggNOG" id="KOG2614">
    <property type="taxonomic scope" value="Eukaryota"/>
</dbReference>
<dbReference type="Gene3D" id="3.50.50.60">
    <property type="entry name" value="FAD/NAD(P)-binding domain"/>
    <property type="match status" value="1"/>
</dbReference>
<evidence type="ECO:0000256" key="1">
    <source>
        <dbReference type="ARBA" id="ARBA00001974"/>
    </source>
</evidence>
<evidence type="ECO:0000256" key="4">
    <source>
        <dbReference type="ARBA" id="ARBA00023002"/>
    </source>
</evidence>
<dbReference type="RefSeq" id="XP_001224544.1">
    <property type="nucleotide sequence ID" value="XM_001224543.1"/>
</dbReference>
<dbReference type="GeneID" id="4393323"/>
<evidence type="ECO:0000256" key="3">
    <source>
        <dbReference type="ARBA" id="ARBA00022827"/>
    </source>
</evidence>
<dbReference type="STRING" id="306901.Q2GYR6"/>
<evidence type="ECO:0000313" key="9">
    <source>
        <dbReference type="Proteomes" id="UP000001056"/>
    </source>
</evidence>
<dbReference type="GO" id="GO:0071949">
    <property type="term" value="F:FAD binding"/>
    <property type="evidence" value="ECO:0007669"/>
    <property type="project" value="InterPro"/>
</dbReference>
<accession>Q2GYR6</accession>
<name>Q2GYR6_CHAGB</name>
<reference evidence="9" key="1">
    <citation type="journal article" date="2015" name="Genome Announc.">
        <title>Draft genome sequence of the cellulolytic fungus Chaetomium globosum.</title>
        <authorList>
            <person name="Cuomo C.A."/>
            <person name="Untereiner W.A."/>
            <person name="Ma L.-J."/>
            <person name="Grabherr M."/>
            <person name="Birren B.W."/>
        </authorList>
    </citation>
    <scope>NUCLEOTIDE SEQUENCE [LARGE SCALE GENOMIC DNA]</scope>
    <source>
        <strain evidence="9">ATCC 6205 / CBS 148.51 / DSM 1962 / NBRC 6347 / NRRL 1970</strain>
    </source>
</reference>
<dbReference type="GO" id="GO:0004497">
    <property type="term" value="F:monooxygenase activity"/>
    <property type="evidence" value="ECO:0007669"/>
    <property type="project" value="UniProtKB-KW"/>
</dbReference>
<dbReference type="InParanoid" id="Q2GYR6"/>